<comment type="caution">
    <text evidence="2">The sequence shown here is derived from an EMBL/GenBank/DDBJ whole genome shotgun (WGS) entry which is preliminary data.</text>
</comment>
<reference evidence="2" key="1">
    <citation type="submission" date="2019-12" db="EMBL/GenBank/DDBJ databases">
        <title>Genome sequencing and annotation of Brassica cretica.</title>
        <authorList>
            <person name="Studholme D.J."/>
            <person name="Sarris P."/>
        </authorList>
    </citation>
    <scope>NUCLEOTIDE SEQUENCE</scope>
    <source>
        <strain evidence="2">PFS-109/04</strain>
        <tissue evidence="2">Leaf</tissue>
    </source>
</reference>
<feature type="region of interest" description="Disordered" evidence="1">
    <location>
        <begin position="83"/>
        <end position="194"/>
    </location>
</feature>
<evidence type="ECO:0000313" key="2">
    <source>
        <dbReference type="EMBL" id="KAF3599891.1"/>
    </source>
</evidence>
<name>A0A8S9SEP5_BRACR</name>
<organism evidence="2 3">
    <name type="scientific">Brassica cretica</name>
    <name type="common">Mustard</name>
    <dbReference type="NCBI Taxonomy" id="69181"/>
    <lineage>
        <taxon>Eukaryota</taxon>
        <taxon>Viridiplantae</taxon>
        <taxon>Streptophyta</taxon>
        <taxon>Embryophyta</taxon>
        <taxon>Tracheophyta</taxon>
        <taxon>Spermatophyta</taxon>
        <taxon>Magnoliopsida</taxon>
        <taxon>eudicotyledons</taxon>
        <taxon>Gunneridae</taxon>
        <taxon>Pentapetalae</taxon>
        <taxon>rosids</taxon>
        <taxon>malvids</taxon>
        <taxon>Brassicales</taxon>
        <taxon>Brassicaceae</taxon>
        <taxon>Brassiceae</taxon>
        <taxon>Brassica</taxon>
    </lineage>
</organism>
<dbReference type="Proteomes" id="UP000712600">
    <property type="component" value="Unassembled WGS sequence"/>
</dbReference>
<feature type="compositionally biased region" description="Basic residues" evidence="1">
    <location>
        <begin position="106"/>
        <end position="115"/>
    </location>
</feature>
<dbReference type="EMBL" id="QGKX02000004">
    <property type="protein sequence ID" value="KAF3599891.1"/>
    <property type="molecule type" value="Genomic_DNA"/>
</dbReference>
<accession>A0A8S9SEP5</accession>
<proteinExistence type="predicted"/>
<evidence type="ECO:0000256" key="1">
    <source>
        <dbReference type="SAM" id="MobiDB-lite"/>
    </source>
</evidence>
<evidence type="ECO:0000313" key="3">
    <source>
        <dbReference type="Proteomes" id="UP000712600"/>
    </source>
</evidence>
<feature type="compositionally biased region" description="Polar residues" evidence="1">
    <location>
        <begin position="118"/>
        <end position="128"/>
    </location>
</feature>
<sequence>MGRGIWWSGDCGEEATENLVVASRVVVMGLAARMRWRSWWSQTPPGYLFTPPLRRPQTESLLKYPEVHATISRLRLENVLSTEIHHPPSPDPCRSSPNSGLEPDLRRRHLRKRKPNSVFKSQEPQGATTKIRLNRPNSYLEPETPPSLLPSYCQIKDEDRGKHKKKNLSQSHGGDRRGRLKLTALGQEKRNERV</sequence>
<dbReference type="AlphaFoldDB" id="A0A8S9SEP5"/>
<protein>
    <submittedName>
        <fullName evidence="2">Uncharacterized protein</fullName>
    </submittedName>
</protein>
<gene>
    <name evidence="2" type="ORF">F2Q69_00034468</name>
</gene>